<evidence type="ECO:0000256" key="2">
    <source>
        <dbReference type="ARBA" id="ARBA00010072"/>
    </source>
</evidence>
<name>A0A0A2C843_PROMR</name>
<dbReference type="InterPro" id="IPR043429">
    <property type="entry name" value="ArtM/GltK/GlnP/TcyL/YhdX-like"/>
</dbReference>
<keyword evidence="6 7" id="KW-0472">Membrane</keyword>
<dbReference type="PANTHER" id="PTHR30614:SF37">
    <property type="entry name" value="AMINO-ACID ABC TRANSPORTER PERMEASE PROTEIN YHDX-RELATED"/>
    <property type="match status" value="1"/>
</dbReference>
<reference evidence="10" key="1">
    <citation type="journal article" date="2014" name="Sci. Data">
        <title>Genomes of diverse isolates of the marine cyanobacterium Prochlorococcus.</title>
        <authorList>
            <person name="Biller S."/>
            <person name="Berube P."/>
            <person name="Thompson J."/>
            <person name="Kelly L."/>
            <person name="Roggensack S."/>
            <person name="Awad L."/>
            <person name="Roache-Johnson K."/>
            <person name="Ding H."/>
            <person name="Giovannoni S.J."/>
            <person name="Moore L.R."/>
            <person name="Chisholm S.W."/>
        </authorList>
    </citation>
    <scope>NUCLEOTIDE SEQUENCE [LARGE SCALE GENOMIC DNA]</scope>
    <source>
        <strain evidence="10">PAC1</strain>
    </source>
</reference>
<keyword evidence="3 7" id="KW-0812">Transmembrane</keyword>
<evidence type="ECO:0000256" key="3">
    <source>
        <dbReference type="ARBA" id="ARBA00022692"/>
    </source>
</evidence>
<organism evidence="9 10">
    <name type="scientific">Prochlorococcus marinus str. PAC1</name>
    <dbReference type="NCBI Taxonomy" id="59924"/>
    <lineage>
        <taxon>Bacteria</taxon>
        <taxon>Bacillati</taxon>
        <taxon>Cyanobacteriota</taxon>
        <taxon>Cyanophyceae</taxon>
        <taxon>Synechococcales</taxon>
        <taxon>Prochlorococcaceae</taxon>
        <taxon>Prochlorococcus</taxon>
    </lineage>
</organism>
<dbReference type="RefSeq" id="WP_036904036.1">
    <property type="nucleotide sequence ID" value="NZ_CP138967.1"/>
</dbReference>
<dbReference type="AlphaFoldDB" id="A0A0A2C843"/>
<dbReference type="Proteomes" id="UP000030392">
    <property type="component" value="Unassembled WGS sequence"/>
</dbReference>
<feature type="transmembrane region" description="Helical" evidence="7">
    <location>
        <begin position="65"/>
        <end position="97"/>
    </location>
</feature>
<dbReference type="EMBL" id="JNAX01000001">
    <property type="protein sequence ID" value="KGG22493.1"/>
    <property type="molecule type" value="Genomic_DNA"/>
</dbReference>
<dbReference type="SUPFAM" id="SSF161098">
    <property type="entry name" value="MetI-like"/>
    <property type="match status" value="1"/>
</dbReference>
<keyword evidence="5 7" id="KW-1133">Transmembrane helix</keyword>
<dbReference type="InterPro" id="IPR035906">
    <property type="entry name" value="MetI-like_sf"/>
</dbReference>
<comment type="subcellular location">
    <subcellularLocation>
        <location evidence="7">Cell membrane</location>
        <topology evidence="7">Multi-pass membrane protein</topology>
    </subcellularLocation>
    <subcellularLocation>
        <location evidence="1">Membrane</location>
        <topology evidence="1">Multi-pass membrane protein</topology>
    </subcellularLocation>
</comment>
<keyword evidence="4" id="KW-0029">Amino-acid transport</keyword>
<dbReference type="GO" id="GO:0005886">
    <property type="term" value="C:plasma membrane"/>
    <property type="evidence" value="ECO:0007669"/>
    <property type="project" value="UniProtKB-SubCell"/>
</dbReference>
<feature type="transmembrane region" description="Helical" evidence="7">
    <location>
        <begin position="7"/>
        <end position="25"/>
    </location>
</feature>
<feature type="transmembrane region" description="Helical" evidence="7">
    <location>
        <begin position="104"/>
        <end position="131"/>
    </location>
</feature>
<protein>
    <submittedName>
        <fullName evidence="9">ABC transporter for amino acid</fullName>
    </submittedName>
</protein>
<feature type="transmembrane region" description="Helical" evidence="7">
    <location>
        <begin position="210"/>
        <end position="228"/>
    </location>
</feature>
<dbReference type="CDD" id="cd06261">
    <property type="entry name" value="TM_PBP2"/>
    <property type="match status" value="1"/>
</dbReference>
<feature type="transmembrane region" description="Helical" evidence="7">
    <location>
        <begin position="267"/>
        <end position="288"/>
    </location>
</feature>
<evidence type="ECO:0000256" key="6">
    <source>
        <dbReference type="ARBA" id="ARBA00023136"/>
    </source>
</evidence>
<evidence type="ECO:0000313" key="10">
    <source>
        <dbReference type="Proteomes" id="UP000030392"/>
    </source>
</evidence>
<evidence type="ECO:0000256" key="5">
    <source>
        <dbReference type="ARBA" id="ARBA00022989"/>
    </source>
</evidence>
<comment type="similarity">
    <text evidence="2">Belongs to the binding-protein-dependent transport system permease family. HisMQ subfamily.</text>
</comment>
<comment type="caution">
    <text evidence="9">The sequence shown here is derived from an EMBL/GenBank/DDBJ whole genome shotgun (WGS) entry which is preliminary data.</text>
</comment>
<dbReference type="GO" id="GO:0006865">
    <property type="term" value="P:amino acid transport"/>
    <property type="evidence" value="ECO:0007669"/>
    <property type="project" value="UniProtKB-KW"/>
</dbReference>
<sequence>MKINQKLFLQFGISIIFFGLFGIMINNLTINLIRTGLGFNFSWLFKPASFALAEHPLPYTSSDSYAWALFIGWLNSLKVIVSSLIFATFLGTLIGFARTGANSLLGLISAGYITIIRQTPLLLQLMFWYFVGFLGLKDNMFIQIKNIFSISNKGIEFSGLTFSSEFLALLFGLSIFTSAYIAEVIRGGILSVSRGQWEAFRSLGISERKGLIHIILPQALPAIIPGLTSQYLNLAKNSTLAIAVGYSDVYAINDTIINQTGRAIECFIILLFSFLLLNLLITNAMEIINRLILKSQRYS</sequence>
<dbReference type="Gene3D" id="1.10.3720.10">
    <property type="entry name" value="MetI-like"/>
    <property type="match status" value="1"/>
</dbReference>
<feature type="domain" description="ABC transmembrane type-1" evidence="8">
    <location>
        <begin position="73"/>
        <end position="281"/>
    </location>
</feature>
<dbReference type="GO" id="GO:0055085">
    <property type="term" value="P:transmembrane transport"/>
    <property type="evidence" value="ECO:0007669"/>
    <property type="project" value="InterPro"/>
</dbReference>
<dbReference type="Pfam" id="PF00528">
    <property type="entry name" value="BPD_transp_1"/>
    <property type="match status" value="1"/>
</dbReference>
<dbReference type="InterPro" id="IPR000515">
    <property type="entry name" value="MetI-like"/>
</dbReference>
<dbReference type="PANTHER" id="PTHR30614">
    <property type="entry name" value="MEMBRANE COMPONENT OF AMINO ACID ABC TRANSPORTER"/>
    <property type="match status" value="1"/>
</dbReference>
<evidence type="ECO:0000256" key="1">
    <source>
        <dbReference type="ARBA" id="ARBA00004141"/>
    </source>
</evidence>
<evidence type="ECO:0000259" key="8">
    <source>
        <dbReference type="PROSITE" id="PS50928"/>
    </source>
</evidence>
<keyword evidence="7" id="KW-0813">Transport</keyword>
<evidence type="ECO:0000256" key="4">
    <source>
        <dbReference type="ARBA" id="ARBA00022970"/>
    </source>
</evidence>
<proteinExistence type="inferred from homology"/>
<accession>A0A0A2C843</accession>
<evidence type="ECO:0000313" key="9">
    <source>
        <dbReference type="EMBL" id="KGG22493.1"/>
    </source>
</evidence>
<dbReference type="PROSITE" id="PS50928">
    <property type="entry name" value="ABC_TM1"/>
    <property type="match status" value="1"/>
</dbReference>
<evidence type="ECO:0000256" key="7">
    <source>
        <dbReference type="RuleBase" id="RU363032"/>
    </source>
</evidence>
<gene>
    <name evidence="9" type="ORF">EV03_0010</name>
</gene>
<feature type="transmembrane region" description="Helical" evidence="7">
    <location>
        <begin position="166"/>
        <end position="189"/>
    </location>
</feature>